<sequence>MKKTIMISLVALILMPISMGYKIGDINHDGSVDIADVVYLFKHRNIPLDEGDVNCDNSIDIADVVYLFKNYDEMRKPVVFAETFQLEPHWDEGYCIVVDSKGNKFVLLKEGASNPNIPNAKVINIPVQKLVTIFYSPFISTADILNDTSCYDTIKGAPLYAIKNSPTLYKYYEDGKCVDIGKSSSIDYEKVTAIDPNIVFLGDWSAHDEMEEKLKELGITTSRFYTYKEPTFMGRIEWIKFAAAFWGEDKYNKTEDYFQKTWKARNNILRKVYGVQNYPTVVDFSWSKYKNLPGIYGAQHYYNKMVNNFGGEYIFNDIPGTSFQYLDKETFYERAMNADVCILRWFYGDVKTKEDLLAINPDFANFKAFKNGRFYVSHPDYYVWETKDPIGYMMDFAKMIHPELFGGDDDLKYYYKIK</sequence>
<evidence type="ECO:0000259" key="1">
    <source>
        <dbReference type="PROSITE" id="PS51766"/>
    </source>
</evidence>
<reference evidence="2 3" key="1">
    <citation type="submission" date="2011-09" db="EMBL/GenBank/DDBJ databases">
        <title>The draft genome of Methanotorris formicicus Mc-S-70.</title>
        <authorList>
            <consortium name="US DOE Joint Genome Institute (JGI-PGF)"/>
            <person name="Lucas S."/>
            <person name="Han J."/>
            <person name="Lapidus A."/>
            <person name="Cheng J.-F."/>
            <person name="Goodwin L."/>
            <person name="Pitluck S."/>
            <person name="Peters L."/>
            <person name="Land M.L."/>
            <person name="Hauser L."/>
            <person name="Sieprawska-Lupa M."/>
            <person name="Takai K."/>
            <person name="Miyazaki J."/>
            <person name="Whitman W."/>
            <person name="Woyke T.J."/>
        </authorList>
    </citation>
    <scope>NUCLEOTIDE SEQUENCE [LARGE SCALE GENOMIC DNA]</scope>
    <source>
        <strain evidence="2 3">Mc-S-70</strain>
    </source>
</reference>
<dbReference type="OrthoDB" id="24039at2157"/>
<dbReference type="RefSeq" id="WP_007044334.1">
    <property type="nucleotide sequence ID" value="NZ_AGJL01000019.1"/>
</dbReference>
<dbReference type="PATRIC" id="fig|647171.4.peg.883"/>
<proteinExistence type="predicted"/>
<dbReference type="Pfam" id="PF01497">
    <property type="entry name" value="Peripla_BP_2"/>
    <property type="match status" value="1"/>
</dbReference>
<dbReference type="GO" id="GO:0000272">
    <property type="term" value="P:polysaccharide catabolic process"/>
    <property type="evidence" value="ECO:0007669"/>
    <property type="project" value="InterPro"/>
</dbReference>
<organism evidence="2 3">
    <name type="scientific">Methanotorris formicicus Mc-S-70</name>
    <dbReference type="NCBI Taxonomy" id="647171"/>
    <lineage>
        <taxon>Archaea</taxon>
        <taxon>Methanobacteriati</taxon>
        <taxon>Methanobacteriota</taxon>
        <taxon>Methanomada group</taxon>
        <taxon>Methanococci</taxon>
        <taxon>Methanococcales</taxon>
        <taxon>Methanocaldococcaceae</taxon>
        <taxon>Methanotorris</taxon>
    </lineage>
</organism>
<name>H1KYM2_9EURY</name>
<dbReference type="Proteomes" id="UP000003706">
    <property type="component" value="Unassembled WGS sequence"/>
</dbReference>
<evidence type="ECO:0000313" key="2">
    <source>
        <dbReference type="EMBL" id="EHP86926.1"/>
    </source>
</evidence>
<feature type="domain" description="Dockerin" evidence="1">
    <location>
        <begin position="19"/>
        <end position="78"/>
    </location>
</feature>
<dbReference type="PANTHER" id="PTHR30535">
    <property type="entry name" value="VITAMIN B12-BINDING PROTEIN"/>
    <property type="match status" value="1"/>
</dbReference>
<dbReference type="SUPFAM" id="SSF53807">
    <property type="entry name" value="Helical backbone' metal receptor"/>
    <property type="match status" value="1"/>
</dbReference>
<protein>
    <submittedName>
        <fullName evidence="2">Periplasmic binding protein</fullName>
    </submittedName>
</protein>
<dbReference type="PROSITE" id="PS51766">
    <property type="entry name" value="DOCKERIN"/>
    <property type="match status" value="1"/>
</dbReference>
<accession>H1KYM2</accession>
<dbReference type="InterPro" id="IPR002491">
    <property type="entry name" value="ABC_transptr_periplasmic_BD"/>
</dbReference>
<dbReference type="CDD" id="cd14254">
    <property type="entry name" value="Dockerin_II"/>
    <property type="match status" value="1"/>
</dbReference>
<dbReference type="Gene3D" id="3.40.50.1980">
    <property type="entry name" value="Nitrogenase molybdenum iron protein domain"/>
    <property type="match status" value="2"/>
</dbReference>
<dbReference type="InterPro" id="IPR016134">
    <property type="entry name" value="Dockerin_dom"/>
</dbReference>
<dbReference type="PROSITE" id="PS00018">
    <property type="entry name" value="EF_HAND_1"/>
    <property type="match status" value="2"/>
</dbReference>
<dbReference type="AlphaFoldDB" id="H1KYM2"/>
<comment type="caution">
    <text evidence="2">The sequence shown here is derived from an EMBL/GenBank/DDBJ whole genome shotgun (WGS) entry which is preliminary data.</text>
</comment>
<keyword evidence="3" id="KW-1185">Reference proteome</keyword>
<dbReference type="InterPro" id="IPR050902">
    <property type="entry name" value="ABC_Transporter_SBP"/>
</dbReference>
<dbReference type="EMBL" id="AGJL01000019">
    <property type="protein sequence ID" value="EHP86926.1"/>
    <property type="molecule type" value="Genomic_DNA"/>
</dbReference>
<evidence type="ECO:0000313" key="3">
    <source>
        <dbReference type="Proteomes" id="UP000003706"/>
    </source>
</evidence>
<dbReference type="InterPro" id="IPR018247">
    <property type="entry name" value="EF_Hand_1_Ca_BS"/>
</dbReference>
<dbReference type="SUPFAM" id="SSF63446">
    <property type="entry name" value="Type I dockerin domain"/>
    <property type="match status" value="1"/>
</dbReference>
<dbReference type="Gene3D" id="1.10.1330.10">
    <property type="entry name" value="Dockerin domain"/>
    <property type="match status" value="1"/>
</dbReference>
<dbReference type="InterPro" id="IPR036439">
    <property type="entry name" value="Dockerin_dom_sf"/>
</dbReference>
<dbReference type="PANTHER" id="PTHR30535:SF34">
    <property type="entry name" value="MOLYBDATE-BINDING PROTEIN MOLA"/>
    <property type="match status" value="1"/>
</dbReference>
<dbReference type="STRING" id="647171.MetfoDRAFT_0895"/>
<gene>
    <name evidence="2" type="ORF">MetfoDRAFT_0895</name>
</gene>